<dbReference type="PROSITE" id="PS52012">
    <property type="entry name" value="CFEM"/>
    <property type="match status" value="1"/>
</dbReference>
<evidence type="ECO:0000256" key="3">
    <source>
        <dbReference type="ARBA" id="ARBA00010031"/>
    </source>
</evidence>
<keyword evidence="11" id="KW-0472">Membrane</keyword>
<proteinExistence type="inferred from homology"/>
<evidence type="ECO:0000256" key="7">
    <source>
        <dbReference type="ARBA" id="ARBA00023157"/>
    </source>
</evidence>
<organism evidence="14 15">
    <name type="scientific">Drechslerella stenobrocha 248</name>
    <dbReference type="NCBI Taxonomy" id="1043628"/>
    <lineage>
        <taxon>Eukaryota</taxon>
        <taxon>Fungi</taxon>
        <taxon>Dikarya</taxon>
        <taxon>Ascomycota</taxon>
        <taxon>Pezizomycotina</taxon>
        <taxon>Orbiliomycetes</taxon>
        <taxon>Orbiliales</taxon>
        <taxon>Orbiliaceae</taxon>
        <taxon>Drechslerella</taxon>
    </lineage>
</organism>
<comment type="subcellular location">
    <subcellularLocation>
        <location evidence="1">Membrane</location>
        <topology evidence="1">Lipid-anchor</topology>
        <topology evidence="1">GPI-anchor</topology>
    </subcellularLocation>
    <subcellularLocation>
        <location evidence="2">Secreted</location>
    </subcellularLocation>
</comment>
<dbReference type="GO" id="GO:0098552">
    <property type="term" value="C:side of membrane"/>
    <property type="evidence" value="ECO:0007669"/>
    <property type="project" value="UniProtKB-KW"/>
</dbReference>
<keyword evidence="11" id="KW-0812">Transmembrane</keyword>
<evidence type="ECO:0000256" key="11">
    <source>
        <dbReference type="SAM" id="Phobius"/>
    </source>
</evidence>
<feature type="compositionally biased region" description="Polar residues" evidence="10">
    <location>
        <begin position="532"/>
        <end position="548"/>
    </location>
</feature>
<keyword evidence="5" id="KW-0325">Glycoprotein</keyword>
<feature type="transmembrane region" description="Helical" evidence="11">
    <location>
        <begin position="166"/>
        <end position="191"/>
    </location>
</feature>
<evidence type="ECO:0000256" key="4">
    <source>
        <dbReference type="ARBA" id="ARBA00022525"/>
    </source>
</evidence>
<evidence type="ECO:0000256" key="5">
    <source>
        <dbReference type="ARBA" id="ARBA00022622"/>
    </source>
</evidence>
<keyword evidence="6 12" id="KW-0732">Signal</keyword>
<feature type="domain" description="CFEM" evidence="13">
    <location>
        <begin position="1"/>
        <end position="118"/>
    </location>
</feature>
<feature type="compositionally biased region" description="Polar residues" evidence="10">
    <location>
        <begin position="125"/>
        <end position="134"/>
    </location>
</feature>
<feature type="compositionally biased region" description="Polar residues" evidence="10">
    <location>
        <begin position="632"/>
        <end position="647"/>
    </location>
</feature>
<keyword evidence="8" id="KW-0449">Lipoprotein</keyword>
<feature type="region of interest" description="Disordered" evidence="10">
    <location>
        <begin position="472"/>
        <end position="550"/>
    </location>
</feature>
<name>W7IA09_9PEZI</name>
<feature type="compositionally biased region" description="Low complexity" evidence="10">
    <location>
        <begin position="676"/>
        <end position="698"/>
    </location>
</feature>
<dbReference type="Pfam" id="PF05730">
    <property type="entry name" value="CFEM"/>
    <property type="match status" value="1"/>
</dbReference>
<feature type="region of interest" description="Disordered" evidence="10">
    <location>
        <begin position="570"/>
        <end position="698"/>
    </location>
</feature>
<accession>W7IA09</accession>
<evidence type="ECO:0000256" key="1">
    <source>
        <dbReference type="ARBA" id="ARBA00004589"/>
    </source>
</evidence>
<evidence type="ECO:0000256" key="12">
    <source>
        <dbReference type="SAM" id="SignalP"/>
    </source>
</evidence>
<evidence type="ECO:0000256" key="9">
    <source>
        <dbReference type="PROSITE-ProRule" id="PRU01356"/>
    </source>
</evidence>
<feature type="chain" id="PRO_5004894021" description="CFEM domain-containing protein" evidence="12">
    <location>
        <begin position="19"/>
        <end position="698"/>
    </location>
</feature>
<keyword evidence="15" id="KW-1185">Reference proteome</keyword>
<evidence type="ECO:0000313" key="14">
    <source>
        <dbReference type="EMBL" id="EWC48973.1"/>
    </source>
</evidence>
<dbReference type="EMBL" id="KI966371">
    <property type="protein sequence ID" value="EWC48973.1"/>
    <property type="molecule type" value="Genomic_DNA"/>
</dbReference>
<evidence type="ECO:0000256" key="6">
    <source>
        <dbReference type="ARBA" id="ARBA00022729"/>
    </source>
</evidence>
<dbReference type="OrthoDB" id="5331708at2759"/>
<feature type="compositionally biased region" description="Low complexity" evidence="10">
    <location>
        <begin position="476"/>
        <end position="492"/>
    </location>
</feature>
<comment type="caution">
    <text evidence="9">Lacks conserved residue(s) required for the propagation of feature annotation.</text>
</comment>
<dbReference type="AlphaFoldDB" id="W7IA09"/>
<dbReference type="Proteomes" id="UP000024837">
    <property type="component" value="Unassembled WGS sequence"/>
</dbReference>
<evidence type="ECO:0000256" key="8">
    <source>
        <dbReference type="ARBA" id="ARBA00023288"/>
    </source>
</evidence>
<keyword evidence="11" id="KW-1133">Transmembrane helix</keyword>
<feature type="disulfide bond" evidence="9">
    <location>
        <begin position="46"/>
        <end position="53"/>
    </location>
</feature>
<comment type="similarity">
    <text evidence="3">Belongs to the RBT5 family.</text>
</comment>
<evidence type="ECO:0000256" key="2">
    <source>
        <dbReference type="ARBA" id="ARBA00004613"/>
    </source>
</evidence>
<reference evidence="14 15" key="1">
    <citation type="submission" date="2013-05" db="EMBL/GenBank/DDBJ databases">
        <title>Drechslerella stenobrocha genome reveals carnivorous origination and mechanical trapping mechanism of predatory fungi.</title>
        <authorList>
            <person name="Liu X."/>
            <person name="Zhang W."/>
            <person name="Liu K."/>
        </authorList>
    </citation>
    <scope>NUCLEOTIDE SEQUENCE [LARGE SCALE GENOMIC DNA]</scope>
    <source>
        <strain evidence="14 15">248</strain>
    </source>
</reference>
<keyword evidence="4" id="KW-0964">Secreted</keyword>
<evidence type="ECO:0000313" key="15">
    <source>
        <dbReference type="Proteomes" id="UP000024837"/>
    </source>
</evidence>
<dbReference type="HOGENOM" id="CLU_405970_0_0_1"/>
<protein>
    <recommendedName>
        <fullName evidence="13">CFEM domain-containing protein</fullName>
    </recommendedName>
</protein>
<sequence>MHLSTLIYAFTTISLAQAVDFGGWMLPACADACYKDVPGQPGLSKCKPDNMLCLCTGYTILGAMQDCLARSNDCGNGKERTDTIYSIQAVCDAVLADAAAAAQPSRTGSAAPSATGDGDDPVANNDPSVTTLPEPTSLAEAEGRLGPSASALINQRPFELSAGQKAGIAIGSIAGFLILASIGFCCGIYHYKNHVIKKMNKDIDNESPAAPEYTADSTDKGTYSSWFSNSTGFIKTHTRGATNDTHELGYGFDKELGLMISAPSYSRKYPTTKVRTVDTPMGEQTMPMAPPQVVFPHRNPVVASQTNNHTRKMSLGSVYAAQKPTLTVTQTTAIFPQATVDGTSPRSSMRLSVQSFAQQPVPNGSETNIPLMFFTPATPQVNISPVSPSSTNGNGDIFGYYSRGSNSPDNTTTIGVAKTSLDQGMPSSPEPYDPINNDVYARAPSPYTVTVSPASPYSTYAAAVEPRIATPSFDISTEPSSRSSTPSQMPQPGTGLHMPPRYTPYNSTVERAASPPLPPLPTPSPQVKQPVDRSTTPTPIGRSNSNKWRLSVERAADKALDKVRSAATAITATSTSSSGFEHVPEEEEALAKSELLNTLEDSRGRRKNKTVPQMRRADSASQASRTEPRSGSIGQSRSPSGRRTSNATGGGYGRRSSSLGRYRNRAGSLSYNQIDGVNVPRGPRGNRRGSNSSSVMLV</sequence>
<evidence type="ECO:0000259" key="13">
    <source>
        <dbReference type="PROSITE" id="PS52012"/>
    </source>
</evidence>
<keyword evidence="7 9" id="KW-1015">Disulfide bond</keyword>
<feature type="compositionally biased region" description="Pro residues" evidence="10">
    <location>
        <begin position="515"/>
        <end position="524"/>
    </location>
</feature>
<evidence type="ECO:0000256" key="10">
    <source>
        <dbReference type="SAM" id="MobiDB-lite"/>
    </source>
</evidence>
<gene>
    <name evidence="14" type="ORF">DRE_00278</name>
</gene>
<keyword evidence="5" id="KW-0336">GPI-anchor</keyword>
<dbReference type="GO" id="GO:0005576">
    <property type="term" value="C:extracellular region"/>
    <property type="evidence" value="ECO:0007669"/>
    <property type="project" value="UniProtKB-SubCell"/>
</dbReference>
<dbReference type="InterPro" id="IPR008427">
    <property type="entry name" value="Extracellular_membr_CFEM_dom"/>
</dbReference>
<feature type="region of interest" description="Disordered" evidence="10">
    <location>
        <begin position="106"/>
        <end position="141"/>
    </location>
</feature>
<feature type="signal peptide" evidence="12">
    <location>
        <begin position="1"/>
        <end position="18"/>
    </location>
</feature>